<dbReference type="Gene3D" id="1.10.287.470">
    <property type="entry name" value="Helix hairpin bin"/>
    <property type="match status" value="1"/>
</dbReference>
<dbReference type="PANTHER" id="PTHR30469">
    <property type="entry name" value="MULTIDRUG RESISTANCE PROTEIN MDTA"/>
    <property type="match status" value="1"/>
</dbReference>
<comment type="caution">
    <text evidence="4">The sequence shown here is derived from an EMBL/GenBank/DDBJ whole genome shotgun (WGS) entry which is preliminary data.</text>
</comment>
<accession>A0A2T6AZV3</accession>
<comment type="similarity">
    <text evidence="1">Belongs to the membrane fusion protein (MFP) (TC 8.A.1) family.</text>
</comment>
<evidence type="ECO:0000313" key="4">
    <source>
        <dbReference type="EMBL" id="PTX49325.1"/>
    </source>
</evidence>
<dbReference type="Pfam" id="PF25917">
    <property type="entry name" value="BSH_RND"/>
    <property type="match status" value="1"/>
</dbReference>
<name>A0A2T6AZV3_9RHOB</name>
<dbReference type="Gene3D" id="2.40.30.170">
    <property type="match status" value="1"/>
</dbReference>
<feature type="coiled-coil region" evidence="2">
    <location>
        <begin position="119"/>
        <end position="167"/>
    </location>
</feature>
<keyword evidence="5" id="KW-1185">Reference proteome</keyword>
<dbReference type="InterPro" id="IPR058625">
    <property type="entry name" value="MdtA-like_BSH"/>
</dbReference>
<proteinExistence type="inferred from homology"/>
<keyword evidence="2" id="KW-0175">Coiled coil</keyword>
<gene>
    <name evidence="4" type="ORF">C8N44_107165</name>
</gene>
<feature type="coiled-coil region" evidence="2">
    <location>
        <begin position="199"/>
        <end position="233"/>
    </location>
</feature>
<dbReference type="RefSeq" id="WP_107975578.1">
    <property type="nucleotide sequence ID" value="NZ_BMEZ01000007.1"/>
</dbReference>
<dbReference type="Proteomes" id="UP000244069">
    <property type="component" value="Unassembled WGS sequence"/>
</dbReference>
<evidence type="ECO:0000256" key="1">
    <source>
        <dbReference type="ARBA" id="ARBA00009477"/>
    </source>
</evidence>
<sequence length="489" mass="52623">MRFLRKSLTGLFLLSLTLGLLVWAGAMVRDAVQARLSEEPPQRRASEQVFAVNVVTALPGTEVPVLTAFGEVQSRRTLELRAATPGTVMELAPEFVEGGRVSEGQLLARIDPAEAQAELDRAQSDLLDAQAEQREADRALVIAQDELSAAREQVRLQEQALQRQRDLVDRGVGATANVESAELAVSSAGQAVLTRRQAVAEAEARIDQAVTDLKRAEVALSEAERRLADTEIRAAFSGTLSDVTVVTGGLVSANEQLAQLVDLDALEVAFRVSTAQYTRLLDDEGDLRSAPVTATLDTFGLDLAATGVLDREGAAVGEGQTGRRLFADLDNARGFKPGDFVTVTIQEAPIENVARLPATAINAANEVLVVNEDQRLLPLPVELIRRQGDDILVRAEGLDGQQVVAQRTPLLGAGIKVRPTSTRSGRDRQDVTSDATLLELTEERRARLVAFVEGNDAMPEEARTRILAQLGQSRVPAQVVQSIESRMGG</sequence>
<dbReference type="SUPFAM" id="SSF111369">
    <property type="entry name" value="HlyD-like secretion proteins"/>
    <property type="match status" value="1"/>
</dbReference>
<dbReference type="AlphaFoldDB" id="A0A2T6AZV3"/>
<feature type="domain" description="Multidrug resistance protein MdtA-like barrel-sandwich hybrid" evidence="3">
    <location>
        <begin position="77"/>
        <end position="261"/>
    </location>
</feature>
<organism evidence="4 5">
    <name type="scientific">Allosediminivita pacifica</name>
    <dbReference type="NCBI Taxonomy" id="1267769"/>
    <lineage>
        <taxon>Bacteria</taxon>
        <taxon>Pseudomonadati</taxon>
        <taxon>Pseudomonadota</taxon>
        <taxon>Alphaproteobacteria</taxon>
        <taxon>Rhodobacterales</taxon>
        <taxon>Paracoccaceae</taxon>
        <taxon>Allosediminivita</taxon>
    </lineage>
</organism>
<dbReference type="OrthoDB" id="7626141at2"/>
<evidence type="ECO:0000259" key="3">
    <source>
        <dbReference type="Pfam" id="PF25917"/>
    </source>
</evidence>
<dbReference type="GO" id="GO:1990281">
    <property type="term" value="C:efflux pump complex"/>
    <property type="evidence" value="ECO:0007669"/>
    <property type="project" value="TreeGrafter"/>
</dbReference>
<dbReference type="GO" id="GO:0015562">
    <property type="term" value="F:efflux transmembrane transporter activity"/>
    <property type="evidence" value="ECO:0007669"/>
    <property type="project" value="TreeGrafter"/>
</dbReference>
<dbReference type="Gene3D" id="2.40.420.20">
    <property type="match status" value="1"/>
</dbReference>
<evidence type="ECO:0000313" key="5">
    <source>
        <dbReference type="Proteomes" id="UP000244069"/>
    </source>
</evidence>
<dbReference type="EMBL" id="QBKN01000007">
    <property type="protein sequence ID" value="PTX49325.1"/>
    <property type="molecule type" value="Genomic_DNA"/>
</dbReference>
<protein>
    <submittedName>
        <fullName evidence="4">RND family efflux transporter MFP subunit</fullName>
    </submittedName>
</protein>
<reference evidence="4 5" key="1">
    <citation type="submission" date="2018-04" db="EMBL/GenBank/DDBJ databases">
        <title>Genomic Encyclopedia of Archaeal and Bacterial Type Strains, Phase II (KMG-II): from individual species to whole genera.</title>
        <authorList>
            <person name="Goeker M."/>
        </authorList>
    </citation>
    <scope>NUCLEOTIDE SEQUENCE [LARGE SCALE GENOMIC DNA]</scope>
    <source>
        <strain evidence="4 5">DSM 29329</strain>
    </source>
</reference>
<dbReference type="Gene3D" id="2.40.50.100">
    <property type="match status" value="1"/>
</dbReference>
<dbReference type="PANTHER" id="PTHR30469:SF15">
    <property type="entry name" value="HLYD FAMILY OF SECRETION PROTEINS"/>
    <property type="match status" value="1"/>
</dbReference>
<dbReference type="InterPro" id="IPR006143">
    <property type="entry name" value="RND_pump_MFP"/>
</dbReference>
<dbReference type="NCBIfam" id="TIGR01730">
    <property type="entry name" value="RND_mfp"/>
    <property type="match status" value="1"/>
</dbReference>
<evidence type="ECO:0000256" key="2">
    <source>
        <dbReference type="SAM" id="Coils"/>
    </source>
</evidence>